<evidence type="ECO:0000313" key="2">
    <source>
        <dbReference type="EMBL" id="SFH79517.1"/>
    </source>
</evidence>
<dbReference type="RefSeq" id="WP_092858208.1">
    <property type="nucleotide sequence ID" value="NZ_FOQH01000002.1"/>
</dbReference>
<evidence type="ECO:0000313" key="3">
    <source>
        <dbReference type="Proteomes" id="UP000199377"/>
    </source>
</evidence>
<name>A0A1I3CYL1_9RHOB</name>
<proteinExistence type="predicted"/>
<dbReference type="SUPFAM" id="SSF89796">
    <property type="entry name" value="CoA-transferase family III (CaiB/BaiF)"/>
    <property type="match status" value="1"/>
</dbReference>
<reference evidence="2 3" key="1">
    <citation type="submission" date="2016-10" db="EMBL/GenBank/DDBJ databases">
        <authorList>
            <person name="de Groot N.N."/>
        </authorList>
    </citation>
    <scope>NUCLEOTIDE SEQUENCE [LARGE SCALE GENOMIC DNA]</scope>
    <source>
        <strain evidence="2 3">CGMCC 1.11030</strain>
    </source>
</reference>
<dbReference type="Proteomes" id="UP000199377">
    <property type="component" value="Unassembled WGS sequence"/>
</dbReference>
<dbReference type="InterPro" id="IPR023606">
    <property type="entry name" value="CoA-Trfase_III_dom_1_sf"/>
</dbReference>
<dbReference type="PANTHER" id="PTHR48207:SF3">
    <property type="entry name" value="SUCCINATE--HYDROXYMETHYLGLUTARATE COA-TRANSFERASE"/>
    <property type="match status" value="1"/>
</dbReference>
<accession>A0A1I3CYL1</accession>
<organism evidence="2 3">
    <name type="scientific">Albimonas pacifica</name>
    <dbReference type="NCBI Taxonomy" id="1114924"/>
    <lineage>
        <taxon>Bacteria</taxon>
        <taxon>Pseudomonadati</taxon>
        <taxon>Pseudomonadota</taxon>
        <taxon>Alphaproteobacteria</taxon>
        <taxon>Rhodobacterales</taxon>
        <taxon>Paracoccaceae</taxon>
        <taxon>Albimonas</taxon>
    </lineage>
</organism>
<keyword evidence="1 2" id="KW-0808">Transferase</keyword>
<keyword evidence="3" id="KW-1185">Reference proteome</keyword>
<dbReference type="AlphaFoldDB" id="A0A1I3CYL1"/>
<gene>
    <name evidence="2" type="ORF">SAMN05216258_102282</name>
</gene>
<sequence length="408" mass="43531">MSARPLALRGVRILDLTMGWAGPLASRYLADEGAEVVKIEGPGHFDWWRGWDLGGKADADQTHEKSPNYNYNNRNKRGVAIDLTRPEGRALALKIAQTCDAVIENQATGVMAKLGLTYEALKAVNPSIIMLSMPGFGAEGPWSAYRAYGSTVEQSSGLPQLTGRPEDPPAMCHIAYGDAAGGMHAAAALLVALFHRRRTGEGQRVDLAQVEGLMQFGIHGPITQAMTGAPPERLGRRHPVHVPHGVFPCAGEDRWIAAAVTEPDAWPPLARLLGREDWAADPALAAPEGRRAIEDEIEAALAAFTAGLEPQAAADALRGAGVAAAPTVRSADLLDDPLLAARGFWVEIERAHVGRKPHPLNPWSFDGVRTPIRSPAPTLGEHTDAVLTELLGLPAEEIAGLRREGVLG</sequence>
<dbReference type="Pfam" id="PF02515">
    <property type="entry name" value="CoA_transf_3"/>
    <property type="match status" value="1"/>
</dbReference>
<dbReference type="GO" id="GO:0008410">
    <property type="term" value="F:CoA-transferase activity"/>
    <property type="evidence" value="ECO:0007669"/>
    <property type="project" value="TreeGrafter"/>
</dbReference>
<dbReference type="Gene3D" id="3.40.50.10540">
    <property type="entry name" value="Crotonobetainyl-coa:carnitine coa-transferase, domain 1"/>
    <property type="match status" value="1"/>
</dbReference>
<dbReference type="Gene3D" id="3.30.1540.10">
    <property type="entry name" value="formyl-coa transferase, domain 3"/>
    <property type="match status" value="1"/>
</dbReference>
<protein>
    <submittedName>
        <fullName evidence="2">Crotonobetainyl-CoA:carnitine CoA-transferase CaiB</fullName>
    </submittedName>
</protein>
<dbReference type="STRING" id="1114924.SAMN05216258_102282"/>
<dbReference type="EMBL" id="FOQH01000002">
    <property type="protein sequence ID" value="SFH79517.1"/>
    <property type="molecule type" value="Genomic_DNA"/>
</dbReference>
<dbReference type="InterPro" id="IPR003673">
    <property type="entry name" value="CoA-Trfase_fam_III"/>
</dbReference>
<dbReference type="OrthoDB" id="9058532at2"/>
<evidence type="ECO:0000256" key="1">
    <source>
        <dbReference type="ARBA" id="ARBA00022679"/>
    </source>
</evidence>
<dbReference type="InterPro" id="IPR050483">
    <property type="entry name" value="CoA-transferase_III_domain"/>
</dbReference>
<dbReference type="PANTHER" id="PTHR48207">
    <property type="entry name" value="SUCCINATE--HYDROXYMETHYLGLUTARATE COA-TRANSFERASE"/>
    <property type="match status" value="1"/>
</dbReference>
<dbReference type="InterPro" id="IPR044855">
    <property type="entry name" value="CoA-Trfase_III_dom3_sf"/>
</dbReference>